<feature type="transmembrane region" description="Helical" evidence="6">
    <location>
        <begin position="12"/>
        <end position="34"/>
    </location>
</feature>
<dbReference type="OrthoDB" id="6290688at2"/>
<dbReference type="STRING" id="327939.BIW53_11280"/>
<dbReference type="GO" id="GO:0015627">
    <property type="term" value="C:type II protein secretion system complex"/>
    <property type="evidence" value="ECO:0007669"/>
    <property type="project" value="InterPro"/>
</dbReference>
<evidence type="ECO:0008006" key="9">
    <source>
        <dbReference type="Google" id="ProtNLM"/>
    </source>
</evidence>
<keyword evidence="3 6" id="KW-0812">Transmembrane</keyword>
<dbReference type="AlphaFoldDB" id="A0A1S1N5K9"/>
<dbReference type="Gene3D" id="3.30.700.10">
    <property type="entry name" value="Glycoprotein, Type 4 Pilin"/>
    <property type="match status" value="1"/>
</dbReference>
<dbReference type="RefSeq" id="WP_070991994.1">
    <property type="nucleotide sequence ID" value="NZ_CBCSHD010000005.1"/>
</dbReference>
<evidence type="ECO:0000256" key="5">
    <source>
        <dbReference type="ARBA" id="ARBA00023136"/>
    </source>
</evidence>
<dbReference type="Pfam" id="PF07963">
    <property type="entry name" value="N_methyl"/>
    <property type="match status" value="1"/>
</dbReference>
<dbReference type="InterPro" id="IPR012902">
    <property type="entry name" value="N_methyl_site"/>
</dbReference>
<evidence type="ECO:0000256" key="3">
    <source>
        <dbReference type="ARBA" id="ARBA00022692"/>
    </source>
</evidence>
<keyword evidence="5 6" id="KW-0472">Membrane</keyword>
<evidence type="ECO:0000313" key="7">
    <source>
        <dbReference type="EMBL" id="OHU95293.1"/>
    </source>
</evidence>
<proteinExistence type="predicted"/>
<evidence type="ECO:0000313" key="8">
    <source>
        <dbReference type="Proteomes" id="UP000180253"/>
    </source>
</evidence>
<keyword evidence="8" id="KW-1185">Reference proteome</keyword>
<accession>A0A1S1N5K9</accession>
<comment type="subcellular location">
    <subcellularLocation>
        <location evidence="1">Membrane</location>
        <topology evidence="1">Single-pass membrane protein</topology>
    </subcellularLocation>
</comment>
<sequence>MMSPFKQSGFTLVELLIVIVLMGLTSSVVLPNMWKQFEQVKRYSEKQQLTSLLHYAKQYAVYSGKKLEIKVADNSVEVREVKQAGKQNILQNSKNMLDIVDVFTDTAEQDTEQDVEDTKPLKLISFSYIGFEKEAIVEVSSKTYFLDKNITFVNINSQQRETIQF</sequence>
<evidence type="ECO:0000256" key="2">
    <source>
        <dbReference type="ARBA" id="ARBA00022481"/>
    </source>
</evidence>
<comment type="caution">
    <text evidence="7">The sequence shown here is derived from an EMBL/GenBank/DDBJ whole genome shotgun (WGS) entry which is preliminary data.</text>
</comment>
<keyword evidence="4 6" id="KW-1133">Transmembrane helix</keyword>
<protein>
    <recommendedName>
        <fullName evidence="9">Prepilin-type N-terminal cleavage/methylation domain-containing protein</fullName>
    </recommendedName>
</protein>
<evidence type="ECO:0000256" key="6">
    <source>
        <dbReference type="SAM" id="Phobius"/>
    </source>
</evidence>
<dbReference type="EMBL" id="MNAN01000031">
    <property type="protein sequence ID" value="OHU95293.1"/>
    <property type="molecule type" value="Genomic_DNA"/>
</dbReference>
<dbReference type="InterPro" id="IPR002416">
    <property type="entry name" value="T2SS_protein-GspH"/>
</dbReference>
<gene>
    <name evidence="7" type="ORF">BIW53_11280</name>
</gene>
<dbReference type="GO" id="GO:0015628">
    <property type="term" value="P:protein secretion by the type II secretion system"/>
    <property type="evidence" value="ECO:0007669"/>
    <property type="project" value="InterPro"/>
</dbReference>
<dbReference type="GO" id="GO:0016020">
    <property type="term" value="C:membrane"/>
    <property type="evidence" value="ECO:0007669"/>
    <property type="project" value="UniProtKB-SubCell"/>
</dbReference>
<dbReference type="SUPFAM" id="SSF54523">
    <property type="entry name" value="Pili subunits"/>
    <property type="match status" value="1"/>
</dbReference>
<name>A0A1S1N5K9_9GAMM</name>
<organism evidence="7 8">
    <name type="scientific">Pseudoalteromonas byunsanensis</name>
    <dbReference type="NCBI Taxonomy" id="327939"/>
    <lineage>
        <taxon>Bacteria</taxon>
        <taxon>Pseudomonadati</taxon>
        <taxon>Pseudomonadota</taxon>
        <taxon>Gammaproteobacteria</taxon>
        <taxon>Alteromonadales</taxon>
        <taxon>Pseudoalteromonadaceae</taxon>
        <taxon>Pseudoalteromonas</taxon>
    </lineage>
</organism>
<keyword evidence="2" id="KW-0488">Methylation</keyword>
<dbReference type="NCBIfam" id="TIGR02532">
    <property type="entry name" value="IV_pilin_GFxxxE"/>
    <property type="match status" value="1"/>
</dbReference>
<evidence type="ECO:0000256" key="1">
    <source>
        <dbReference type="ARBA" id="ARBA00004167"/>
    </source>
</evidence>
<reference evidence="7 8" key="1">
    <citation type="submission" date="2016-10" db="EMBL/GenBank/DDBJ databases">
        <title>Pseudoalteromonas amylolytica sp. nov., isolated from the surface seawater.</title>
        <authorList>
            <person name="Wu Y.-H."/>
            <person name="Cheng H."/>
            <person name="Jin X.-B."/>
            <person name="Wang C.-S."/>
            <person name="Xu X.-W."/>
        </authorList>
    </citation>
    <scope>NUCLEOTIDE SEQUENCE [LARGE SCALE GENOMIC DNA]</scope>
    <source>
        <strain evidence="7 8">JCM 12483</strain>
    </source>
</reference>
<dbReference type="PRINTS" id="PR00885">
    <property type="entry name" value="BCTERIALGSPH"/>
</dbReference>
<dbReference type="InterPro" id="IPR045584">
    <property type="entry name" value="Pilin-like"/>
</dbReference>
<evidence type="ECO:0000256" key="4">
    <source>
        <dbReference type="ARBA" id="ARBA00022989"/>
    </source>
</evidence>
<dbReference type="Proteomes" id="UP000180253">
    <property type="component" value="Unassembled WGS sequence"/>
</dbReference>
<dbReference type="PROSITE" id="PS00409">
    <property type="entry name" value="PROKAR_NTER_METHYL"/>
    <property type="match status" value="1"/>
</dbReference>